<keyword evidence="1" id="KW-0808">Transferase</keyword>
<organism evidence="1">
    <name type="scientific">mine drainage metagenome</name>
    <dbReference type="NCBI Taxonomy" id="410659"/>
    <lineage>
        <taxon>unclassified sequences</taxon>
        <taxon>metagenomes</taxon>
        <taxon>ecological metagenomes</taxon>
    </lineage>
</organism>
<keyword evidence="1" id="KW-0489">Methyltransferase</keyword>
<dbReference type="AlphaFoldDB" id="T1AUI6"/>
<comment type="caution">
    <text evidence="1">The sequence shown here is derived from an EMBL/GenBank/DDBJ whole genome shotgun (WGS) entry which is preliminary data.</text>
</comment>
<protein>
    <submittedName>
        <fullName evidence="1">Methyltransferase type 12 domain protein</fullName>
        <ecNumber evidence="1">2.1.1.8</ecNumber>
    </submittedName>
</protein>
<gene>
    <name evidence="1" type="ORF">B1A_08928</name>
</gene>
<dbReference type="SUPFAM" id="SSF53335">
    <property type="entry name" value="S-adenosyl-L-methionine-dependent methyltransferases"/>
    <property type="match status" value="1"/>
</dbReference>
<dbReference type="EC" id="2.1.1.8" evidence="1"/>
<dbReference type="GO" id="GO:0032259">
    <property type="term" value="P:methylation"/>
    <property type="evidence" value="ECO:0007669"/>
    <property type="project" value="UniProtKB-KW"/>
</dbReference>
<evidence type="ECO:0000313" key="1">
    <source>
        <dbReference type="EMBL" id="EQD64296.1"/>
    </source>
</evidence>
<proteinExistence type="predicted"/>
<dbReference type="InterPro" id="IPR029063">
    <property type="entry name" value="SAM-dependent_MTases_sf"/>
</dbReference>
<dbReference type="GO" id="GO:0046539">
    <property type="term" value="F:histamine N-methyltransferase activity"/>
    <property type="evidence" value="ECO:0007669"/>
    <property type="project" value="UniProtKB-EC"/>
</dbReference>
<dbReference type="Pfam" id="PF13489">
    <property type="entry name" value="Methyltransf_23"/>
    <property type="match status" value="1"/>
</dbReference>
<dbReference type="Gene3D" id="3.40.50.150">
    <property type="entry name" value="Vaccinia Virus protein VP39"/>
    <property type="match status" value="1"/>
</dbReference>
<dbReference type="EMBL" id="AUZX01006359">
    <property type="protein sequence ID" value="EQD64296.1"/>
    <property type="molecule type" value="Genomic_DNA"/>
</dbReference>
<name>T1AUI6_9ZZZZ</name>
<reference evidence="1" key="1">
    <citation type="submission" date="2013-08" db="EMBL/GenBank/DDBJ databases">
        <authorList>
            <person name="Mendez C."/>
            <person name="Richter M."/>
            <person name="Ferrer M."/>
            <person name="Sanchez J."/>
        </authorList>
    </citation>
    <scope>NUCLEOTIDE SEQUENCE</scope>
</reference>
<sequence>MLGGEYMQLRALIERRKPEIKSLLERVGYDYRHWTRPVMYRECFRLIEALVPETLEVLEISSGDFFRTIPFRSYTETRYPDFDICSDTLPRTFDLIIADQVFEHLLWPTRAARNVLHMLRPGGHFLVTTPFLIRVHPIPHDCTRWTETGIRYFLAECGFDLEATKTGSWGNRACVRANFRHWARRGWSGSLRNEPDFPVSVWALARKPSV</sequence>
<accession>T1AUI6</accession>
<reference evidence="1" key="2">
    <citation type="journal article" date="2014" name="ISME J.">
        <title>Microbial stratification in low pH oxic and suboxic macroscopic growths along an acid mine drainage.</title>
        <authorList>
            <person name="Mendez-Garcia C."/>
            <person name="Mesa V."/>
            <person name="Sprenger R.R."/>
            <person name="Richter M."/>
            <person name="Diez M.S."/>
            <person name="Solano J."/>
            <person name="Bargiela R."/>
            <person name="Golyshina O.V."/>
            <person name="Manteca A."/>
            <person name="Ramos J.L."/>
            <person name="Gallego J.R."/>
            <person name="Llorente I."/>
            <person name="Martins Dos Santos V.A."/>
            <person name="Jensen O.N."/>
            <person name="Pelaez A.I."/>
            <person name="Sanchez J."/>
            <person name="Ferrer M."/>
        </authorList>
    </citation>
    <scope>NUCLEOTIDE SEQUENCE</scope>
</reference>